<accession>A0AC35UDC5</accession>
<name>A0AC35UDC5_9BILA</name>
<protein>
    <submittedName>
        <fullName evidence="2">Protein kinase domain-containing protein</fullName>
    </submittedName>
</protein>
<organism evidence="1 2">
    <name type="scientific">Rhabditophanes sp. KR3021</name>
    <dbReference type="NCBI Taxonomy" id="114890"/>
    <lineage>
        <taxon>Eukaryota</taxon>
        <taxon>Metazoa</taxon>
        <taxon>Ecdysozoa</taxon>
        <taxon>Nematoda</taxon>
        <taxon>Chromadorea</taxon>
        <taxon>Rhabditida</taxon>
        <taxon>Tylenchina</taxon>
        <taxon>Panagrolaimomorpha</taxon>
        <taxon>Strongyloidoidea</taxon>
        <taxon>Alloionematidae</taxon>
        <taxon>Rhabditophanes</taxon>
    </lineage>
</organism>
<dbReference type="WBParaSite" id="RSKR_0001002000.1">
    <property type="protein sequence ID" value="RSKR_0001002000.1"/>
    <property type="gene ID" value="RSKR_0001002000"/>
</dbReference>
<evidence type="ECO:0000313" key="1">
    <source>
        <dbReference type="Proteomes" id="UP000095286"/>
    </source>
</evidence>
<reference evidence="2" key="1">
    <citation type="submission" date="2016-11" db="UniProtKB">
        <authorList>
            <consortium name="WormBaseParasite"/>
        </authorList>
    </citation>
    <scope>IDENTIFICATION</scope>
    <source>
        <strain evidence="2">KR3021</strain>
    </source>
</reference>
<evidence type="ECO:0000313" key="2">
    <source>
        <dbReference type="WBParaSite" id="RSKR_0001002000.1"/>
    </source>
</evidence>
<proteinExistence type="predicted"/>
<sequence length="893" mass="100163">MGLPQINVVTFFAAFAFIGLVAGLSVLAPECTELQCGRVSFANNKNVLVHEDGSTESCKSCEQCYKNGFSVCMEKKHVARAFRAEEDQKCACSHSIPDDCRVQNGYNGAFKAIFNICYLPSLKNLPLPIPKNDNVSVIVTVQPFWTEPYWKDLAMNNFSLNFEYVVKDEEECEGEISAGLEKDSLVCTASVDVEMNSGNIPDNTNNEEDSEFFSEQAEPEKENLDDELPPEIQFDRDFFGDAKEAKFWVTVIVKKTRQLALSEGTTNPFKNVNILVSSDKLDFDLESEVYGTEGKIELDDKKQETPEPNDSDSSEEVEEKEQPDEEKQITIVPIIPKKSIEESEETEVDEDKVEIIETTEVPNVDQKDEDSGEDVSEEITTTKVPTTVEVKETTDNSIPVDSSESVETTDEPTELDPTHEAPAFNGTSSYSDYILESYYYYSSSYPLTNIIMLLIFVVCLAILLITCCYKLTNCCSSSTRGDYNKVNNAESLNSSRNNNQDLLIHNKCNEPLLNNNGVRSERKQYGNVAKLVKLEGNNSDESMDTLNRSNTLRLKQVYLKQYRELIGSAPTLDYKRLRLDNIIGDGNFGVVIRQADLQHLEQAGKSEEVIACSSHKFEKFHTYELESFLNALAVSIRAKSHPNIICLLAVDEQHENLLLIFENFNHPDLLTVLRDNRRPKFAGDKYAAGLSPLQLIRIMSDCAKGTGHLIKSRILHSMLAACSVIVYPNGTAKIGGFGFAEQRQLHVNQYEPVSPDRWQSPEILIPKVYKDSNSKIAQSMIWSLGVLLWETASLGGTPFETLVTNEEFLSAVSIQKAMLTMPAHCSVELLSIFHTCVQYDLVLRPDSTEAIIRKLDSLANDPDNHINLVITNPGELFYFPPIITKLEQITARF</sequence>
<dbReference type="Proteomes" id="UP000095286">
    <property type="component" value="Unplaced"/>
</dbReference>